<sequence length="200" mass="21381">MTRCREILVCVALLASVTACGGAVVQGESSITTGEPTTTRPSRALPPRPRDIPLAGVDACQVLTDDQLRQLGYSLKRSPVANNRTGESQCDVANQFGSAPNYGTLITVSTSEDASVWLSPERQGDIASNLRTTIEDFPALKLTGKTFKDNCQIIVDVADGQHLDILTNSATGARSENPEPFCTQSQTIAEMAIRTLSARK</sequence>
<evidence type="ECO:0000256" key="1">
    <source>
        <dbReference type="SAM" id="MobiDB-lite"/>
    </source>
</evidence>
<name>A0ABV5ZUT2_9PSEU</name>
<evidence type="ECO:0000256" key="2">
    <source>
        <dbReference type="SAM" id="SignalP"/>
    </source>
</evidence>
<feature type="signal peptide" evidence="2">
    <location>
        <begin position="1"/>
        <end position="21"/>
    </location>
</feature>
<keyword evidence="2" id="KW-0732">Signal</keyword>
<protein>
    <submittedName>
        <fullName evidence="3">DUF3558 domain-containing protein</fullName>
    </submittedName>
</protein>
<dbReference type="RefSeq" id="WP_377851858.1">
    <property type="nucleotide sequence ID" value="NZ_JBHLZU010000010.1"/>
</dbReference>
<keyword evidence="4" id="KW-1185">Reference proteome</keyword>
<dbReference type="PROSITE" id="PS51257">
    <property type="entry name" value="PROKAR_LIPOPROTEIN"/>
    <property type="match status" value="1"/>
</dbReference>
<feature type="compositionally biased region" description="Polar residues" evidence="1">
    <location>
        <begin position="29"/>
        <end position="41"/>
    </location>
</feature>
<reference evidence="3 4" key="1">
    <citation type="submission" date="2024-09" db="EMBL/GenBank/DDBJ databases">
        <authorList>
            <person name="Sun Q."/>
            <person name="Mori K."/>
        </authorList>
    </citation>
    <scope>NUCLEOTIDE SEQUENCE [LARGE SCALE GENOMIC DNA]</scope>
    <source>
        <strain evidence="3 4">TBRC 7907</strain>
    </source>
</reference>
<evidence type="ECO:0000313" key="4">
    <source>
        <dbReference type="Proteomes" id="UP001589693"/>
    </source>
</evidence>
<feature type="chain" id="PRO_5046555265" evidence="2">
    <location>
        <begin position="22"/>
        <end position="200"/>
    </location>
</feature>
<dbReference type="Proteomes" id="UP001589693">
    <property type="component" value="Unassembled WGS sequence"/>
</dbReference>
<evidence type="ECO:0000313" key="3">
    <source>
        <dbReference type="EMBL" id="MFB9904652.1"/>
    </source>
</evidence>
<organism evidence="3 4">
    <name type="scientific">Allokutzneria oryzae</name>
    <dbReference type="NCBI Taxonomy" id="1378989"/>
    <lineage>
        <taxon>Bacteria</taxon>
        <taxon>Bacillati</taxon>
        <taxon>Actinomycetota</taxon>
        <taxon>Actinomycetes</taxon>
        <taxon>Pseudonocardiales</taxon>
        <taxon>Pseudonocardiaceae</taxon>
        <taxon>Allokutzneria</taxon>
    </lineage>
</organism>
<dbReference type="EMBL" id="JBHLZU010000010">
    <property type="protein sequence ID" value="MFB9904652.1"/>
    <property type="molecule type" value="Genomic_DNA"/>
</dbReference>
<dbReference type="InterPro" id="IPR024520">
    <property type="entry name" value="DUF3558"/>
</dbReference>
<feature type="region of interest" description="Disordered" evidence="1">
    <location>
        <begin position="29"/>
        <end position="50"/>
    </location>
</feature>
<accession>A0ABV5ZUT2</accession>
<proteinExistence type="predicted"/>
<comment type="caution">
    <text evidence="3">The sequence shown here is derived from an EMBL/GenBank/DDBJ whole genome shotgun (WGS) entry which is preliminary data.</text>
</comment>
<gene>
    <name evidence="3" type="ORF">ACFFQA_11990</name>
</gene>
<dbReference type="Pfam" id="PF12079">
    <property type="entry name" value="DUF3558"/>
    <property type="match status" value="1"/>
</dbReference>